<reference evidence="1 2" key="1">
    <citation type="journal article" date="2019" name="Nat. Med.">
        <title>A library of human gut bacterial isolates paired with longitudinal multiomics data enables mechanistic microbiome research.</title>
        <authorList>
            <person name="Poyet M."/>
            <person name="Groussin M."/>
            <person name="Gibbons S.M."/>
            <person name="Avila-Pacheco J."/>
            <person name="Jiang X."/>
            <person name="Kearney S.M."/>
            <person name="Perrotta A.R."/>
            <person name="Berdy B."/>
            <person name="Zhao S."/>
            <person name="Lieberman T.D."/>
            <person name="Swanson P.K."/>
            <person name="Smith M."/>
            <person name="Roesemann S."/>
            <person name="Alexander J.E."/>
            <person name="Rich S.A."/>
            <person name="Livny J."/>
            <person name="Vlamakis H."/>
            <person name="Clish C."/>
            <person name="Bullock K."/>
            <person name="Deik A."/>
            <person name="Scott J."/>
            <person name="Pierce K.A."/>
            <person name="Xavier R.J."/>
            <person name="Alm E.J."/>
        </authorList>
    </citation>
    <scope>NUCLEOTIDE SEQUENCE [LARGE SCALE GENOMIC DNA]</scope>
    <source>
        <strain evidence="1 2">BIOML-A2</strain>
    </source>
</reference>
<dbReference type="Proteomes" id="UP000429211">
    <property type="component" value="Unassembled WGS sequence"/>
</dbReference>
<evidence type="ECO:0000313" key="2">
    <source>
        <dbReference type="Proteomes" id="UP000429211"/>
    </source>
</evidence>
<evidence type="ECO:0008006" key="3">
    <source>
        <dbReference type="Google" id="ProtNLM"/>
    </source>
</evidence>
<proteinExistence type="predicted"/>
<evidence type="ECO:0000313" key="1">
    <source>
        <dbReference type="EMBL" id="KAB7459594.1"/>
    </source>
</evidence>
<accession>A0A7J5TFV2</accession>
<organism evidence="1 2">
    <name type="scientific">Bifidobacterium dentium</name>
    <dbReference type="NCBI Taxonomy" id="1689"/>
    <lineage>
        <taxon>Bacteria</taxon>
        <taxon>Bacillati</taxon>
        <taxon>Actinomycetota</taxon>
        <taxon>Actinomycetes</taxon>
        <taxon>Bifidobacteriales</taxon>
        <taxon>Bifidobacteriaceae</taxon>
        <taxon>Bifidobacterium</taxon>
    </lineage>
</organism>
<dbReference type="EMBL" id="WDPD01000013">
    <property type="protein sequence ID" value="KAB7459594.1"/>
    <property type="molecule type" value="Genomic_DNA"/>
</dbReference>
<gene>
    <name evidence="1" type="ORF">GBB04_09775</name>
</gene>
<name>A0A7J5TFV2_9BIFI</name>
<dbReference type="AlphaFoldDB" id="A0A7J5TFV2"/>
<protein>
    <recommendedName>
        <fullName evidence="3">Amidoligase enzyme</fullName>
    </recommendedName>
</protein>
<comment type="caution">
    <text evidence="1">The sequence shown here is derived from an EMBL/GenBank/DDBJ whole genome shotgun (WGS) entry which is preliminary data.</text>
</comment>
<sequence length="210" mass="24426">MRERPDMFTVGLEIEVNGGHDMDRMKDSGLIAGWCSDLSLDEGLEYQTRILTAEDFDDLCDLIAGIRTRSNEPGRAGGHMHVRRTSRQTPGRWYWALKGLADRQARALNMRHTSDCRWCELTHGDYTGKFTAVNDNHYDTIELRTFARWDGTTAHRLRPALEWAHHMWRYFQEHEPYRLTTADIMRESAHSAYRTPETTPAMRLAARKED</sequence>